<gene>
    <name evidence="10" type="ORF">SAMN05216276_11581</name>
</gene>
<evidence type="ECO:0000256" key="5">
    <source>
        <dbReference type="ARBA" id="ARBA00022825"/>
    </source>
</evidence>
<dbReference type="InterPro" id="IPR001316">
    <property type="entry name" value="Pept_S1A_streptogrisin"/>
</dbReference>
<protein>
    <submittedName>
        <fullName evidence="10">Alpha-lytic protease prodomain-containing protein</fullName>
    </submittedName>
</protein>
<evidence type="ECO:0000313" key="11">
    <source>
        <dbReference type="Proteomes" id="UP000198282"/>
    </source>
</evidence>
<dbReference type="EMBL" id="FZOD01000158">
    <property type="protein sequence ID" value="SNT65070.1"/>
    <property type="molecule type" value="Genomic_DNA"/>
</dbReference>
<dbReference type="InterPro" id="IPR004236">
    <property type="entry name" value="Pept_S1_alpha_lytic"/>
</dbReference>
<accession>A0A239PDF5</accession>
<dbReference type="Gene3D" id="2.40.10.10">
    <property type="entry name" value="Trypsin-like serine proteases"/>
    <property type="match status" value="1"/>
</dbReference>
<keyword evidence="7 8" id="KW-1015">Disulfide bond</keyword>
<dbReference type="InterPro" id="IPR043504">
    <property type="entry name" value="Peptidase_S1_PA_chymotrypsin"/>
</dbReference>
<evidence type="ECO:0000256" key="8">
    <source>
        <dbReference type="PIRSR" id="PIRSR001134-2"/>
    </source>
</evidence>
<name>A0A239PDF5_9ACTN</name>
<dbReference type="GO" id="GO:0005576">
    <property type="term" value="C:extracellular region"/>
    <property type="evidence" value="ECO:0007669"/>
    <property type="project" value="InterPro"/>
</dbReference>
<dbReference type="AlphaFoldDB" id="A0A239PDF5"/>
<feature type="non-terminal residue" evidence="10">
    <location>
        <position position="291"/>
    </location>
</feature>
<keyword evidence="11" id="KW-1185">Reference proteome</keyword>
<feature type="disulfide bond" evidence="8">
    <location>
        <begin position="213"/>
        <end position="233"/>
    </location>
</feature>
<evidence type="ECO:0000256" key="3">
    <source>
        <dbReference type="ARBA" id="ARBA00022729"/>
    </source>
</evidence>
<keyword evidence="4" id="KW-0378">Hydrolase</keyword>
<keyword evidence="2 10" id="KW-0645">Protease</keyword>
<dbReference type="CDD" id="cd21112">
    <property type="entry name" value="alphaLP-like"/>
    <property type="match status" value="1"/>
</dbReference>
<dbReference type="InterPro" id="IPR035070">
    <property type="entry name" value="Streptogrisin_prodomain"/>
</dbReference>
<dbReference type="GO" id="GO:0006508">
    <property type="term" value="P:proteolysis"/>
    <property type="evidence" value="ECO:0007669"/>
    <property type="project" value="UniProtKB-KW"/>
</dbReference>
<organism evidence="10 11">
    <name type="scientific">Streptosporangium subroseum</name>
    <dbReference type="NCBI Taxonomy" id="106412"/>
    <lineage>
        <taxon>Bacteria</taxon>
        <taxon>Bacillati</taxon>
        <taxon>Actinomycetota</taxon>
        <taxon>Actinomycetes</taxon>
        <taxon>Streptosporangiales</taxon>
        <taxon>Streptosporangiaceae</taxon>
        <taxon>Streptosporangium</taxon>
    </lineage>
</organism>
<dbReference type="SUPFAM" id="SSF50494">
    <property type="entry name" value="Trypsin-like serine proteases"/>
    <property type="match status" value="1"/>
</dbReference>
<evidence type="ECO:0000256" key="1">
    <source>
        <dbReference type="ARBA" id="ARBA00007664"/>
    </source>
</evidence>
<dbReference type="PIRSF" id="PIRSF001134">
    <property type="entry name" value="Streptogrisin"/>
    <property type="match status" value="1"/>
</dbReference>
<evidence type="ECO:0000256" key="6">
    <source>
        <dbReference type="ARBA" id="ARBA00023145"/>
    </source>
</evidence>
<proteinExistence type="inferred from homology"/>
<dbReference type="Gene3D" id="3.30.300.50">
    <property type="match status" value="1"/>
</dbReference>
<evidence type="ECO:0000256" key="2">
    <source>
        <dbReference type="ARBA" id="ARBA00022670"/>
    </source>
</evidence>
<dbReference type="Pfam" id="PF02983">
    <property type="entry name" value="Pro_Al_protease"/>
    <property type="match status" value="1"/>
</dbReference>
<evidence type="ECO:0000313" key="10">
    <source>
        <dbReference type="EMBL" id="SNT65070.1"/>
    </source>
</evidence>
<evidence type="ECO:0000256" key="4">
    <source>
        <dbReference type="ARBA" id="ARBA00022801"/>
    </source>
</evidence>
<evidence type="ECO:0000256" key="7">
    <source>
        <dbReference type="ARBA" id="ARBA00023157"/>
    </source>
</evidence>
<sequence length="291" mass="30733">MSRRHTDITGRVLMITVLALTTVPVVAEPQMVGFQAASAAWKPPPGMLAALQRDLHITVEQAQARLLNEARFTPIEAQLRRRLGDRFGGSWLMGSRSQILVVATTDPADLPQITAVGARGEVVSRSLARLGATLGEVDAALATHPNGRVRYVDVRTNKVIVLSDAPSITEDVIEAADVDLVAVRVMSSIEKPRPLSDLLGGDVYYIGGTANHCSIGFSVLRGTQSGFVSAGHCGVAANTTIGVDRVRQGVFQASNFPGSDFAWVSVNDGWTPRPSVKNGSGGIVSVAGSRA</sequence>
<keyword evidence="3" id="KW-0732">Signal</keyword>
<feature type="domain" description="Peptidase S1A alpha-lytic prodomain" evidence="9">
    <location>
        <begin position="125"/>
        <end position="179"/>
    </location>
</feature>
<keyword evidence="5" id="KW-0720">Serine protease</keyword>
<dbReference type="RefSeq" id="WP_143653727.1">
    <property type="nucleotide sequence ID" value="NZ_FZOD01000158.1"/>
</dbReference>
<dbReference type="Proteomes" id="UP000198282">
    <property type="component" value="Unassembled WGS sequence"/>
</dbReference>
<comment type="similarity">
    <text evidence="1">Belongs to the peptidase S1 family.</text>
</comment>
<dbReference type="GO" id="GO:0004252">
    <property type="term" value="F:serine-type endopeptidase activity"/>
    <property type="evidence" value="ECO:0007669"/>
    <property type="project" value="InterPro"/>
</dbReference>
<reference evidence="10 11" key="1">
    <citation type="submission" date="2017-06" db="EMBL/GenBank/DDBJ databases">
        <authorList>
            <person name="Kim H.J."/>
            <person name="Triplett B.A."/>
        </authorList>
    </citation>
    <scope>NUCLEOTIDE SEQUENCE [LARGE SCALE GENOMIC DNA]</scope>
    <source>
        <strain evidence="10 11">CGMCC 4.2132</strain>
    </source>
</reference>
<dbReference type="OrthoDB" id="8781117at2"/>
<dbReference type="InterPro" id="IPR009003">
    <property type="entry name" value="Peptidase_S1_PA"/>
</dbReference>
<keyword evidence="6" id="KW-0865">Zymogen</keyword>
<evidence type="ECO:0000259" key="9">
    <source>
        <dbReference type="Pfam" id="PF02983"/>
    </source>
</evidence>